<sequence length="245" mass="27840">MYTLVIVDDEKELLEGLSNYFPWESIGFQVVGAFGDGRSALSYCREERVDVVLTDIRMPFMSGLELIEQLKALPVSPLFCIMSAYNDFEYAKKAIGYGVQEYLVKPAAFEEIRATFEKIRHTLDGTTPTAHTVSLQEAGNPLVSQTFAIVEKRLSSCTLQNIASELGVTTSYLSRLFKEETGKNFQDYLLSVKMETARRMLESKIGYKNKEIARALGYQDTQNFCRTFRKFFGKSPQKFKTEMGQ</sequence>
<evidence type="ECO:0000256" key="6">
    <source>
        <dbReference type="ARBA" id="ARBA00023125"/>
    </source>
</evidence>
<dbReference type="InterPro" id="IPR009057">
    <property type="entry name" value="Homeodomain-like_sf"/>
</dbReference>
<keyword evidence="7" id="KW-0804">Transcription</keyword>
<name>A0A644XA98_9ZZZZ</name>
<organism evidence="10">
    <name type="scientific">bioreactor metagenome</name>
    <dbReference type="NCBI Taxonomy" id="1076179"/>
    <lineage>
        <taxon>unclassified sequences</taxon>
        <taxon>metagenomes</taxon>
        <taxon>ecological metagenomes</taxon>
    </lineage>
</organism>
<dbReference type="Pfam" id="PF00072">
    <property type="entry name" value="Response_reg"/>
    <property type="match status" value="1"/>
</dbReference>
<reference evidence="10" key="1">
    <citation type="submission" date="2019-08" db="EMBL/GenBank/DDBJ databases">
        <authorList>
            <person name="Kucharzyk K."/>
            <person name="Murdoch R.W."/>
            <person name="Higgins S."/>
            <person name="Loffler F."/>
        </authorList>
    </citation>
    <scope>NUCLEOTIDE SEQUENCE</scope>
</reference>
<dbReference type="SMART" id="SM00342">
    <property type="entry name" value="HTH_ARAC"/>
    <property type="match status" value="1"/>
</dbReference>
<gene>
    <name evidence="10" type="ORF">SDC9_59201</name>
</gene>
<dbReference type="SUPFAM" id="SSF52172">
    <property type="entry name" value="CheY-like"/>
    <property type="match status" value="1"/>
</dbReference>
<keyword evidence="3" id="KW-0597">Phosphoprotein</keyword>
<dbReference type="SUPFAM" id="SSF46689">
    <property type="entry name" value="Homeodomain-like"/>
    <property type="match status" value="2"/>
</dbReference>
<evidence type="ECO:0000256" key="3">
    <source>
        <dbReference type="ARBA" id="ARBA00022553"/>
    </source>
</evidence>
<keyword evidence="5" id="KW-0805">Transcription regulation</keyword>
<comment type="subcellular location">
    <subcellularLocation>
        <location evidence="1">Cytoplasm</location>
    </subcellularLocation>
</comment>
<dbReference type="InterPro" id="IPR011006">
    <property type="entry name" value="CheY-like_superfamily"/>
</dbReference>
<dbReference type="InterPro" id="IPR018060">
    <property type="entry name" value="HTH_AraC"/>
</dbReference>
<dbReference type="GO" id="GO:0005737">
    <property type="term" value="C:cytoplasm"/>
    <property type="evidence" value="ECO:0007669"/>
    <property type="project" value="UniProtKB-SubCell"/>
</dbReference>
<evidence type="ECO:0000256" key="2">
    <source>
        <dbReference type="ARBA" id="ARBA00022490"/>
    </source>
</evidence>
<dbReference type="Gene3D" id="3.40.50.2300">
    <property type="match status" value="1"/>
</dbReference>
<keyword evidence="6" id="KW-0238">DNA-binding</keyword>
<evidence type="ECO:0000256" key="1">
    <source>
        <dbReference type="ARBA" id="ARBA00004496"/>
    </source>
</evidence>
<evidence type="ECO:0000259" key="8">
    <source>
        <dbReference type="PROSITE" id="PS01124"/>
    </source>
</evidence>
<dbReference type="Pfam" id="PF12833">
    <property type="entry name" value="HTH_18"/>
    <property type="match status" value="1"/>
</dbReference>
<dbReference type="GO" id="GO:0000160">
    <property type="term" value="P:phosphorelay signal transduction system"/>
    <property type="evidence" value="ECO:0007669"/>
    <property type="project" value="UniProtKB-KW"/>
</dbReference>
<evidence type="ECO:0000259" key="9">
    <source>
        <dbReference type="PROSITE" id="PS50110"/>
    </source>
</evidence>
<dbReference type="PANTHER" id="PTHR42713:SF3">
    <property type="entry name" value="TRANSCRIPTIONAL REGULATORY PROTEIN HPTR"/>
    <property type="match status" value="1"/>
</dbReference>
<feature type="domain" description="Response regulatory" evidence="9">
    <location>
        <begin position="3"/>
        <end position="120"/>
    </location>
</feature>
<feature type="domain" description="HTH araC/xylS-type" evidence="8">
    <location>
        <begin position="144"/>
        <end position="242"/>
    </location>
</feature>
<evidence type="ECO:0000256" key="7">
    <source>
        <dbReference type="ARBA" id="ARBA00023163"/>
    </source>
</evidence>
<keyword evidence="4" id="KW-0902">Two-component regulatory system</keyword>
<dbReference type="GO" id="GO:0043565">
    <property type="term" value="F:sequence-specific DNA binding"/>
    <property type="evidence" value="ECO:0007669"/>
    <property type="project" value="InterPro"/>
</dbReference>
<dbReference type="AlphaFoldDB" id="A0A644XA98"/>
<dbReference type="GO" id="GO:0003700">
    <property type="term" value="F:DNA-binding transcription factor activity"/>
    <property type="evidence" value="ECO:0007669"/>
    <property type="project" value="InterPro"/>
</dbReference>
<dbReference type="PRINTS" id="PR00032">
    <property type="entry name" value="HTHARAC"/>
</dbReference>
<dbReference type="Gene3D" id="1.10.10.60">
    <property type="entry name" value="Homeodomain-like"/>
    <property type="match status" value="2"/>
</dbReference>
<evidence type="ECO:0000256" key="5">
    <source>
        <dbReference type="ARBA" id="ARBA00023015"/>
    </source>
</evidence>
<proteinExistence type="predicted"/>
<dbReference type="PANTHER" id="PTHR42713">
    <property type="entry name" value="HISTIDINE KINASE-RELATED"/>
    <property type="match status" value="1"/>
</dbReference>
<dbReference type="InterPro" id="IPR020449">
    <property type="entry name" value="Tscrpt_reg_AraC-type_HTH"/>
</dbReference>
<dbReference type="PROSITE" id="PS50110">
    <property type="entry name" value="RESPONSE_REGULATORY"/>
    <property type="match status" value="1"/>
</dbReference>
<dbReference type="CDD" id="cd17536">
    <property type="entry name" value="REC_YesN-like"/>
    <property type="match status" value="1"/>
</dbReference>
<comment type="caution">
    <text evidence="10">The sequence shown here is derived from an EMBL/GenBank/DDBJ whole genome shotgun (WGS) entry which is preliminary data.</text>
</comment>
<dbReference type="EMBL" id="VSSQ01002030">
    <property type="protein sequence ID" value="MPM12847.1"/>
    <property type="molecule type" value="Genomic_DNA"/>
</dbReference>
<dbReference type="PROSITE" id="PS01124">
    <property type="entry name" value="HTH_ARAC_FAMILY_2"/>
    <property type="match status" value="1"/>
</dbReference>
<accession>A0A644XA98</accession>
<dbReference type="SMART" id="SM00448">
    <property type="entry name" value="REC"/>
    <property type="match status" value="1"/>
</dbReference>
<dbReference type="InterPro" id="IPR001789">
    <property type="entry name" value="Sig_transdc_resp-reg_receiver"/>
</dbReference>
<dbReference type="InterPro" id="IPR051552">
    <property type="entry name" value="HptR"/>
</dbReference>
<keyword evidence="2" id="KW-0963">Cytoplasm</keyword>
<evidence type="ECO:0000313" key="10">
    <source>
        <dbReference type="EMBL" id="MPM12847.1"/>
    </source>
</evidence>
<evidence type="ECO:0000256" key="4">
    <source>
        <dbReference type="ARBA" id="ARBA00023012"/>
    </source>
</evidence>
<protein>
    <submittedName>
        <fullName evidence="10">Putative response regulatory protein</fullName>
    </submittedName>
</protein>